<keyword evidence="4" id="KW-1185">Reference proteome</keyword>
<protein>
    <recommendedName>
        <fullName evidence="1">Fibrinogen C-terminal domain-containing protein</fullName>
    </recommendedName>
</protein>
<sequence>MLRKVLFKAERETKRDWVGETRYAHYSTFNVGTEADKFLLTIGGYSGDAGENPGRGRWSIGGRFSTTDQDNDASRFSDCASSRKSGWWHNTCIHSNLNGLYLKGAYTGDWRGVYWTHWRGYYYSLQYTEMKMRPL</sequence>
<evidence type="ECO:0000313" key="3">
    <source>
        <dbReference type="EnsemblMetazoa" id="CapteP109512"/>
    </source>
</evidence>
<organism evidence="2">
    <name type="scientific">Capitella teleta</name>
    <name type="common">Polychaete worm</name>
    <dbReference type="NCBI Taxonomy" id="283909"/>
    <lineage>
        <taxon>Eukaryota</taxon>
        <taxon>Metazoa</taxon>
        <taxon>Spiralia</taxon>
        <taxon>Lophotrochozoa</taxon>
        <taxon>Annelida</taxon>
        <taxon>Polychaeta</taxon>
        <taxon>Sedentaria</taxon>
        <taxon>Scolecida</taxon>
        <taxon>Capitellidae</taxon>
        <taxon>Capitella</taxon>
    </lineage>
</organism>
<dbReference type="STRING" id="283909.R7VH61"/>
<dbReference type="EMBL" id="AMQN01003912">
    <property type="status" value="NOT_ANNOTATED_CDS"/>
    <property type="molecule type" value="Genomic_DNA"/>
</dbReference>
<dbReference type="InterPro" id="IPR036056">
    <property type="entry name" value="Fibrinogen-like_C"/>
</dbReference>
<name>R7VH61_CAPTE</name>
<dbReference type="AlphaFoldDB" id="R7VH61"/>
<dbReference type="PANTHER" id="PTHR19143">
    <property type="entry name" value="FIBRINOGEN/TENASCIN/ANGIOPOEITIN"/>
    <property type="match status" value="1"/>
</dbReference>
<dbReference type="InterPro" id="IPR050373">
    <property type="entry name" value="Fibrinogen_C-term_domain"/>
</dbReference>
<dbReference type="GO" id="GO:0005615">
    <property type="term" value="C:extracellular space"/>
    <property type="evidence" value="ECO:0007669"/>
    <property type="project" value="TreeGrafter"/>
</dbReference>
<dbReference type="OMA" id="YSACHDA"/>
<accession>R7VH61</accession>
<dbReference type="HOGENOM" id="CLU_038628_11_0_1"/>
<reference evidence="3" key="3">
    <citation type="submission" date="2015-06" db="UniProtKB">
        <authorList>
            <consortium name="EnsemblMetazoa"/>
        </authorList>
    </citation>
    <scope>IDENTIFICATION</scope>
</reference>
<dbReference type="OrthoDB" id="7735550at2759"/>
<evidence type="ECO:0000313" key="4">
    <source>
        <dbReference type="Proteomes" id="UP000014760"/>
    </source>
</evidence>
<dbReference type="EMBL" id="KB292234">
    <property type="protein sequence ID" value="ELU17912.1"/>
    <property type="molecule type" value="Genomic_DNA"/>
</dbReference>
<feature type="domain" description="Fibrinogen C-terminal" evidence="1">
    <location>
        <begin position="1"/>
        <end position="135"/>
    </location>
</feature>
<dbReference type="SUPFAM" id="SSF56496">
    <property type="entry name" value="Fibrinogen C-terminal domain-like"/>
    <property type="match status" value="1"/>
</dbReference>
<proteinExistence type="predicted"/>
<evidence type="ECO:0000313" key="2">
    <source>
        <dbReference type="EMBL" id="ELU17912.1"/>
    </source>
</evidence>
<dbReference type="Proteomes" id="UP000014760">
    <property type="component" value="Unassembled WGS sequence"/>
</dbReference>
<reference evidence="4" key="1">
    <citation type="submission" date="2012-12" db="EMBL/GenBank/DDBJ databases">
        <authorList>
            <person name="Hellsten U."/>
            <person name="Grimwood J."/>
            <person name="Chapman J.A."/>
            <person name="Shapiro H."/>
            <person name="Aerts A."/>
            <person name="Otillar R.P."/>
            <person name="Terry A.Y."/>
            <person name="Boore J.L."/>
            <person name="Simakov O."/>
            <person name="Marletaz F."/>
            <person name="Cho S.-J."/>
            <person name="Edsinger-Gonzales E."/>
            <person name="Havlak P."/>
            <person name="Kuo D.-H."/>
            <person name="Larsson T."/>
            <person name="Lv J."/>
            <person name="Arendt D."/>
            <person name="Savage R."/>
            <person name="Osoegawa K."/>
            <person name="de Jong P."/>
            <person name="Lindberg D.R."/>
            <person name="Seaver E.C."/>
            <person name="Weisblat D.A."/>
            <person name="Putnam N.H."/>
            <person name="Grigoriev I.V."/>
            <person name="Rokhsar D.S."/>
        </authorList>
    </citation>
    <scope>NUCLEOTIDE SEQUENCE</scope>
    <source>
        <strain evidence="4">I ESC-2004</strain>
    </source>
</reference>
<reference evidence="2 4" key="2">
    <citation type="journal article" date="2013" name="Nature">
        <title>Insights into bilaterian evolution from three spiralian genomes.</title>
        <authorList>
            <person name="Simakov O."/>
            <person name="Marletaz F."/>
            <person name="Cho S.J."/>
            <person name="Edsinger-Gonzales E."/>
            <person name="Havlak P."/>
            <person name="Hellsten U."/>
            <person name="Kuo D.H."/>
            <person name="Larsson T."/>
            <person name="Lv J."/>
            <person name="Arendt D."/>
            <person name="Savage R."/>
            <person name="Osoegawa K."/>
            <person name="de Jong P."/>
            <person name="Grimwood J."/>
            <person name="Chapman J.A."/>
            <person name="Shapiro H."/>
            <person name="Aerts A."/>
            <person name="Otillar R.P."/>
            <person name="Terry A.Y."/>
            <person name="Boore J.L."/>
            <person name="Grigoriev I.V."/>
            <person name="Lindberg D.R."/>
            <person name="Seaver E.C."/>
            <person name="Weisblat D.A."/>
            <person name="Putnam N.H."/>
            <person name="Rokhsar D.S."/>
        </authorList>
    </citation>
    <scope>NUCLEOTIDE SEQUENCE</scope>
    <source>
        <strain evidence="2 4">I ESC-2004</strain>
    </source>
</reference>
<dbReference type="Pfam" id="PF00147">
    <property type="entry name" value="Fibrinogen_C"/>
    <property type="match status" value="1"/>
</dbReference>
<dbReference type="InterPro" id="IPR014716">
    <property type="entry name" value="Fibrinogen_a/b/g_C_1"/>
</dbReference>
<dbReference type="InterPro" id="IPR002181">
    <property type="entry name" value="Fibrinogen_a/b/g_C_dom"/>
</dbReference>
<evidence type="ECO:0000259" key="1">
    <source>
        <dbReference type="PROSITE" id="PS51406"/>
    </source>
</evidence>
<dbReference type="PROSITE" id="PS51406">
    <property type="entry name" value="FIBRINOGEN_C_2"/>
    <property type="match status" value="1"/>
</dbReference>
<gene>
    <name evidence="2" type="ORF">CAPTEDRAFT_109512</name>
</gene>
<dbReference type="SMART" id="SM00186">
    <property type="entry name" value="FBG"/>
    <property type="match status" value="1"/>
</dbReference>
<dbReference type="EnsemblMetazoa" id="CapteT109512">
    <property type="protein sequence ID" value="CapteP109512"/>
    <property type="gene ID" value="CapteG109512"/>
</dbReference>
<dbReference type="Gene3D" id="3.90.215.10">
    <property type="entry name" value="Gamma Fibrinogen, chain A, domain 1"/>
    <property type="match status" value="1"/>
</dbReference>